<accession>A0A4Z1RDC8</accession>
<evidence type="ECO:0000256" key="5">
    <source>
        <dbReference type="PROSITE-ProRule" id="PRU01240"/>
    </source>
</evidence>
<evidence type="ECO:0000256" key="6">
    <source>
        <dbReference type="SAM" id="SignalP"/>
    </source>
</evidence>
<gene>
    <name evidence="9" type="ORF">E4582_04830</name>
</gene>
<dbReference type="Pfam" id="PF00082">
    <property type="entry name" value="Peptidase_S8"/>
    <property type="match status" value="1"/>
</dbReference>
<sequence length="1111" mass="112396">MSPVRMTGLAVLFSGLAFAAIVSLPSGSGNHPGTVAAAASAASADPQAPLTAAGRGGGADGALDASQPHIVVFREPALAAYEGGTRGLAAPERRLDARGRHRIDTRGANARSYVTHLRQRQQAHEGAIARRIGRAVAAERRMQYAVNGVVLSLSTDEVAAVAAMPEVMFVEGYREYALDTDTGPLLIGAGPVWNGTNPGAPAAYQGEGVVFGILDSGINFGSPSFAAVDPVDGYVHVNPLGDGNYLGTCAAGGVDQGRCNAKLIGGYNFVCGPPANTCGQPNIREEPGFGDTNSHGSHVASTAAGNRRDVDFRGNARRISGVAPRSNIVAFDICYTNTATSQGLCPNVSAVAAIEQAVADGIVDVINYSIGGGAQPWSEAVSLAFLGATDAGIYVAASAGNSGPGPNTMGHLEPWVASTAAAQHGRGAFAVTLQVTGPQPVPEPLTPVLLNEGSNGIPHTSAIPGTTPLRVSPTFDTDADACTAAPAGSYQGAIVLVRRGGCSFTEKTNAVAAGGAIAVVIANNAAGDLIPSVPGTTIRAFGVNQADGIALRDFARAHADATAAIAFPPVPLPNTADALAAFSSRGPAGRFDLLKPDVTAPGVSILATMAGTTITGFENLVGLMNGTSMASPHHAGAAGLVRQARPGWSAPEIKSALAMTAEPRVYLEDEVTPATPFGKGSGRIRVDRAINAGLVMHETAANYLAANPATGGDVSSLNQPSIASGQCFRNCSFLRTLRNPTASTQTYRVRLDGVPGGVTPASLTLAAGATRTLRVLVNSSTLPADGSWQFGEVVMEPVNATVGGQPRPTLRLPVAIAVPAPVIDLPDAVALSLARGRSGIAVGSVANAGGSTLEYSVANTGTAALTLVDRQRGTLTTGYRGTWRTDAGAPAAQFAADDFILAGDTRITSLWAEGFMVGGAVLPNVASALGWAIFPDANGLPAGNPATSPQAAVWRYTSAANGPGVALSGANIALDLAAAGQNVVLPAGRYWLVVYARAPFASSWVWYASPQGDGSFAALVVAPDGGGAWSPVSAFPGLSMRIGGMVGCGAPWMGAAAPPSGSVAPGRSQTLRINVSTAGLAPGRHVANYCVQSNDPVTPKAAAPVVLTVTP</sequence>
<dbReference type="GO" id="GO:0004252">
    <property type="term" value="F:serine-type endopeptidase activity"/>
    <property type="evidence" value="ECO:0007669"/>
    <property type="project" value="UniProtKB-UniRule"/>
</dbReference>
<dbReference type="PROSITE" id="PS00137">
    <property type="entry name" value="SUBTILASE_HIS"/>
    <property type="match status" value="1"/>
</dbReference>
<feature type="chain" id="PRO_5021215651" evidence="6">
    <location>
        <begin position="20"/>
        <end position="1111"/>
    </location>
</feature>
<organism evidence="9 10">
    <name type="scientific">Luteimonas yindakuii</name>
    <dbReference type="NCBI Taxonomy" id="2565782"/>
    <lineage>
        <taxon>Bacteria</taxon>
        <taxon>Pseudomonadati</taxon>
        <taxon>Pseudomonadota</taxon>
        <taxon>Gammaproteobacteria</taxon>
        <taxon>Lysobacterales</taxon>
        <taxon>Lysobacteraceae</taxon>
        <taxon>Luteimonas</taxon>
    </lineage>
</organism>
<evidence type="ECO:0000259" key="7">
    <source>
        <dbReference type="Pfam" id="PF00082"/>
    </source>
</evidence>
<dbReference type="AlphaFoldDB" id="A0A4Z1RDC8"/>
<name>A0A4Z1RDC8_9GAMM</name>
<dbReference type="InterPro" id="IPR003137">
    <property type="entry name" value="PA_domain"/>
</dbReference>
<dbReference type="RefSeq" id="WP_134673544.1">
    <property type="nucleotide sequence ID" value="NZ_SPUH01000001.1"/>
</dbReference>
<dbReference type="InterPro" id="IPR000209">
    <property type="entry name" value="Peptidase_S8/S53_dom"/>
</dbReference>
<dbReference type="Gene3D" id="3.40.50.200">
    <property type="entry name" value="Peptidase S8/S53 domain"/>
    <property type="match status" value="1"/>
</dbReference>
<dbReference type="PROSITE" id="PS00138">
    <property type="entry name" value="SUBTILASE_SER"/>
    <property type="match status" value="1"/>
</dbReference>
<evidence type="ECO:0000313" key="9">
    <source>
        <dbReference type="EMBL" id="TKS54163.1"/>
    </source>
</evidence>
<dbReference type="PRINTS" id="PR00723">
    <property type="entry name" value="SUBTILISIN"/>
</dbReference>
<dbReference type="SUPFAM" id="SSF52743">
    <property type="entry name" value="Subtilisin-like"/>
    <property type="match status" value="1"/>
</dbReference>
<proteinExistence type="inferred from homology"/>
<keyword evidence="2 5" id="KW-0378">Hydrolase</keyword>
<dbReference type="InterPro" id="IPR015500">
    <property type="entry name" value="Peptidase_S8_subtilisin-rel"/>
</dbReference>
<comment type="similarity">
    <text evidence="5">Belongs to the peptidase S8 family.</text>
</comment>
<dbReference type="InterPro" id="IPR036852">
    <property type="entry name" value="Peptidase_S8/S53_dom_sf"/>
</dbReference>
<evidence type="ECO:0000256" key="3">
    <source>
        <dbReference type="ARBA" id="ARBA00022825"/>
    </source>
</evidence>
<keyword evidence="3 5" id="KW-0720">Serine protease</keyword>
<dbReference type="GO" id="GO:0006508">
    <property type="term" value="P:proteolysis"/>
    <property type="evidence" value="ECO:0007669"/>
    <property type="project" value="UniProtKB-KW"/>
</dbReference>
<evidence type="ECO:0000256" key="1">
    <source>
        <dbReference type="ARBA" id="ARBA00022670"/>
    </source>
</evidence>
<protein>
    <submittedName>
        <fullName evidence="9">Protease domain-containing protein</fullName>
    </submittedName>
</protein>
<reference evidence="9 10" key="1">
    <citation type="submission" date="2019-01" db="EMBL/GenBank/DDBJ databases">
        <authorList>
            <person name="Zhang S."/>
        </authorList>
    </citation>
    <scope>NUCLEOTIDE SEQUENCE [LARGE SCALE GENOMIC DNA]</scope>
    <source>
        <strain evidence="9 10">1626</strain>
    </source>
</reference>
<keyword evidence="6" id="KW-0732">Signal</keyword>
<dbReference type="InterPro" id="IPR046450">
    <property type="entry name" value="PA_dom_sf"/>
</dbReference>
<dbReference type="Pfam" id="PF02225">
    <property type="entry name" value="PA"/>
    <property type="match status" value="1"/>
</dbReference>
<evidence type="ECO:0000256" key="4">
    <source>
        <dbReference type="PIRSR" id="PIRSR615500-1"/>
    </source>
</evidence>
<evidence type="ECO:0000256" key="2">
    <source>
        <dbReference type="ARBA" id="ARBA00022801"/>
    </source>
</evidence>
<dbReference type="SUPFAM" id="SSF52025">
    <property type="entry name" value="PA domain"/>
    <property type="match status" value="1"/>
</dbReference>
<feature type="signal peptide" evidence="6">
    <location>
        <begin position="1"/>
        <end position="19"/>
    </location>
</feature>
<feature type="domain" description="PA" evidence="8">
    <location>
        <begin position="478"/>
        <end position="551"/>
    </location>
</feature>
<feature type="domain" description="Peptidase S8/S53" evidence="7">
    <location>
        <begin position="206"/>
        <end position="664"/>
    </location>
</feature>
<dbReference type="InterPro" id="IPR022398">
    <property type="entry name" value="Peptidase_S8_His-AS"/>
</dbReference>
<feature type="active site" description="Charge relay system" evidence="4 5">
    <location>
        <position position="215"/>
    </location>
</feature>
<keyword evidence="1 5" id="KW-0645">Protease</keyword>
<feature type="active site" description="Charge relay system" evidence="4 5">
    <location>
        <position position="295"/>
    </location>
</feature>
<dbReference type="PROSITE" id="PS51892">
    <property type="entry name" value="SUBTILASE"/>
    <property type="match status" value="1"/>
</dbReference>
<dbReference type="InterPro" id="IPR023828">
    <property type="entry name" value="Peptidase_S8_Ser-AS"/>
</dbReference>
<dbReference type="InterPro" id="IPR045051">
    <property type="entry name" value="SBT"/>
</dbReference>
<keyword evidence="10" id="KW-1185">Reference proteome</keyword>
<comment type="caution">
    <text evidence="9">The sequence shown here is derived from an EMBL/GenBank/DDBJ whole genome shotgun (WGS) entry which is preliminary data.</text>
</comment>
<dbReference type="PANTHER" id="PTHR10795">
    <property type="entry name" value="PROPROTEIN CONVERTASE SUBTILISIN/KEXIN"/>
    <property type="match status" value="1"/>
</dbReference>
<feature type="active site" description="Charge relay system" evidence="4 5">
    <location>
        <position position="628"/>
    </location>
</feature>
<dbReference type="Gene3D" id="3.50.30.30">
    <property type="match status" value="1"/>
</dbReference>
<dbReference type="Proteomes" id="UP000298681">
    <property type="component" value="Unassembled WGS sequence"/>
</dbReference>
<evidence type="ECO:0000259" key="8">
    <source>
        <dbReference type="Pfam" id="PF02225"/>
    </source>
</evidence>
<dbReference type="EMBL" id="SPUH01000001">
    <property type="protein sequence ID" value="TKS54163.1"/>
    <property type="molecule type" value="Genomic_DNA"/>
</dbReference>
<evidence type="ECO:0000313" key="10">
    <source>
        <dbReference type="Proteomes" id="UP000298681"/>
    </source>
</evidence>